<dbReference type="Pfam" id="PF18319">
    <property type="entry name" value="Zn_ribbon_PriA"/>
    <property type="match status" value="1"/>
</dbReference>
<dbReference type="GO" id="GO:0006270">
    <property type="term" value="P:DNA replication initiation"/>
    <property type="evidence" value="ECO:0007669"/>
    <property type="project" value="TreeGrafter"/>
</dbReference>
<dbReference type="InterPro" id="IPR041222">
    <property type="entry name" value="PriA_3primeBD"/>
</dbReference>
<dbReference type="SMART" id="SM00487">
    <property type="entry name" value="DEXDc"/>
    <property type="match status" value="1"/>
</dbReference>
<reference evidence="14 15" key="1">
    <citation type="journal article" date="2018" name="Microbiome">
        <title>Fine metagenomic profile of the Mediterranean stratified and mixed water columns revealed by assembly and recruitment.</title>
        <authorList>
            <person name="Haro-Moreno J.M."/>
            <person name="Lopez-Perez M."/>
            <person name="De La Torre J.R."/>
            <person name="Picazo A."/>
            <person name="Camacho A."/>
            <person name="Rodriguez-Valera F."/>
        </authorList>
    </citation>
    <scope>NUCLEOTIDE SEQUENCE [LARGE SCALE GENOMIC DNA]</scope>
    <source>
        <strain evidence="14">MED-G83</strain>
    </source>
</reference>
<evidence type="ECO:0000256" key="1">
    <source>
        <dbReference type="ARBA" id="ARBA00022515"/>
    </source>
</evidence>
<dbReference type="InterPro" id="IPR005259">
    <property type="entry name" value="PriA"/>
</dbReference>
<evidence type="ECO:0000256" key="11">
    <source>
        <dbReference type="ARBA" id="ARBA00048988"/>
    </source>
</evidence>
<dbReference type="GO" id="GO:0005524">
    <property type="term" value="F:ATP binding"/>
    <property type="evidence" value="ECO:0007669"/>
    <property type="project" value="UniProtKB-UniRule"/>
</dbReference>
<dbReference type="Gene3D" id="3.40.1440.60">
    <property type="entry name" value="PriA, 3(prime) DNA-binding domain"/>
    <property type="match status" value="1"/>
</dbReference>
<feature type="binding site" evidence="12">
    <location>
        <position position="376"/>
    </location>
    <ligand>
        <name>Zn(2+)</name>
        <dbReference type="ChEBI" id="CHEBI:29105"/>
        <label>2</label>
    </ligand>
</feature>
<feature type="binding site" evidence="12">
    <location>
        <position position="364"/>
    </location>
    <ligand>
        <name>Zn(2+)</name>
        <dbReference type="ChEBI" id="CHEBI:29105"/>
        <label>1</label>
    </ligand>
</feature>
<keyword evidence="1 12" id="KW-0639">Primosome</keyword>
<evidence type="ECO:0000256" key="10">
    <source>
        <dbReference type="ARBA" id="ARBA00023235"/>
    </source>
</evidence>
<dbReference type="GO" id="GO:1990077">
    <property type="term" value="C:primosome complex"/>
    <property type="evidence" value="ECO:0007669"/>
    <property type="project" value="UniProtKB-UniRule"/>
</dbReference>
<dbReference type="GO" id="GO:0008270">
    <property type="term" value="F:zinc ion binding"/>
    <property type="evidence" value="ECO:0007669"/>
    <property type="project" value="UniProtKB-UniRule"/>
</dbReference>
<dbReference type="FunFam" id="3.40.50.300:FF:000489">
    <property type="entry name" value="Primosome assembly protein PriA"/>
    <property type="match status" value="1"/>
</dbReference>
<dbReference type="InterPro" id="IPR042115">
    <property type="entry name" value="PriA_3primeBD_sf"/>
</dbReference>
<feature type="binding site" evidence="12">
    <location>
        <position position="407"/>
    </location>
    <ligand>
        <name>Zn(2+)</name>
        <dbReference type="ChEBI" id="CHEBI:29105"/>
        <label>1</label>
    </ligand>
</feature>
<dbReference type="InterPro" id="IPR014001">
    <property type="entry name" value="Helicase_ATP-bd"/>
</dbReference>
<dbReference type="EMBL" id="QOPD01000001">
    <property type="protein sequence ID" value="RCL39362.1"/>
    <property type="molecule type" value="Genomic_DNA"/>
</dbReference>
<evidence type="ECO:0000313" key="14">
    <source>
        <dbReference type="EMBL" id="RCL39362.1"/>
    </source>
</evidence>
<evidence type="ECO:0000256" key="8">
    <source>
        <dbReference type="ARBA" id="ARBA00022840"/>
    </source>
</evidence>
<comment type="similarity">
    <text evidence="12">Belongs to the helicase family. PriA subfamily.</text>
</comment>
<evidence type="ECO:0000256" key="4">
    <source>
        <dbReference type="ARBA" id="ARBA00022741"/>
    </source>
</evidence>
<dbReference type="NCBIfam" id="TIGR00595">
    <property type="entry name" value="priA"/>
    <property type="match status" value="1"/>
</dbReference>
<dbReference type="Pfam" id="PF17764">
    <property type="entry name" value="PriA_3primeBD"/>
    <property type="match status" value="1"/>
</dbReference>
<feature type="binding site" evidence="12">
    <location>
        <position position="391"/>
    </location>
    <ligand>
        <name>Zn(2+)</name>
        <dbReference type="ChEBI" id="CHEBI:29105"/>
        <label>2</label>
    </ligand>
</feature>
<comment type="function">
    <text evidence="12">Initiates the restart of stalled replication forks, which reloads the replicative helicase on sites other than the origin of replication. Recognizes and binds to abandoned replication forks and remodels them to uncover a helicase loading site. Promotes assembly of the primosome at these replication forks.</text>
</comment>
<protein>
    <recommendedName>
        <fullName evidence="12">Replication restart protein PriA</fullName>
    </recommendedName>
    <alternativeName>
        <fullName evidence="12">ATP-dependent DNA helicase PriA</fullName>
        <ecNumber evidence="12">5.6.2.4</ecNumber>
    </alternativeName>
    <alternativeName>
        <fullName evidence="12">DNA 3'-5' helicase PriA</fullName>
    </alternativeName>
</protein>
<evidence type="ECO:0000256" key="9">
    <source>
        <dbReference type="ARBA" id="ARBA00023125"/>
    </source>
</evidence>
<keyword evidence="8 12" id="KW-0067">ATP-binding</keyword>
<dbReference type="InterPro" id="IPR001650">
    <property type="entry name" value="Helicase_C-like"/>
</dbReference>
<proteinExistence type="inferred from homology"/>
<keyword evidence="9 12" id="KW-0238">DNA-binding</keyword>
<evidence type="ECO:0000313" key="15">
    <source>
        <dbReference type="Proteomes" id="UP000252147"/>
    </source>
</evidence>
<dbReference type="InterPro" id="IPR040498">
    <property type="entry name" value="PriA_CRR"/>
</dbReference>
<dbReference type="GO" id="GO:0006302">
    <property type="term" value="P:double-strand break repair"/>
    <property type="evidence" value="ECO:0007669"/>
    <property type="project" value="InterPro"/>
</dbReference>
<keyword evidence="2 12" id="KW-0235">DNA replication</keyword>
<dbReference type="GO" id="GO:0006310">
    <property type="term" value="P:DNA recombination"/>
    <property type="evidence" value="ECO:0007669"/>
    <property type="project" value="InterPro"/>
</dbReference>
<comment type="caution">
    <text evidence="14">The sequence shown here is derived from an EMBL/GenBank/DDBJ whole genome shotgun (WGS) entry which is preliminary data.</text>
</comment>
<evidence type="ECO:0000259" key="13">
    <source>
        <dbReference type="PROSITE" id="PS51192"/>
    </source>
</evidence>
<dbReference type="Gene3D" id="3.40.50.300">
    <property type="entry name" value="P-loop containing nucleotide triphosphate hydrolases"/>
    <property type="match status" value="2"/>
</dbReference>
<dbReference type="GO" id="GO:0003677">
    <property type="term" value="F:DNA binding"/>
    <property type="evidence" value="ECO:0007669"/>
    <property type="project" value="UniProtKB-UniRule"/>
</dbReference>
<organism evidence="14 15">
    <name type="scientific">SAR86 cluster bacterium</name>
    <dbReference type="NCBI Taxonomy" id="2030880"/>
    <lineage>
        <taxon>Bacteria</taxon>
        <taxon>Pseudomonadati</taxon>
        <taxon>Pseudomonadota</taxon>
        <taxon>Gammaproteobacteria</taxon>
        <taxon>SAR86 cluster</taxon>
    </lineage>
</organism>
<feature type="binding site" evidence="12">
    <location>
        <position position="394"/>
    </location>
    <ligand>
        <name>Zn(2+)</name>
        <dbReference type="ChEBI" id="CHEBI:29105"/>
        <label>2</label>
    </ligand>
</feature>
<evidence type="ECO:0000256" key="2">
    <source>
        <dbReference type="ARBA" id="ARBA00022705"/>
    </source>
</evidence>
<dbReference type="PROSITE" id="PS51192">
    <property type="entry name" value="HELICASE_ATP_BIND_1"/>
    <property type="match status" value="1"/>
</dbReference>
<dbReference type="Pfam" id="PF00271">
    <property type="entry name" value="Helicase_C"/>
    <property type="match status" value="1"/>
</dbReference>
<dbReference type="Pfam" id="PF00270">
    <property type="entry name" value="DEAD"/>
    <property type="match status" value="1"/>
</dbReference>
<dbReference type="AlphaFoldDB" id="A0A368BRA1"/>
<comment type="catalytic activity">
    <reaction evidence="11 12">
        <text>ATP + H2O = ADP + phosphate + H(+)</text>
        <dbReference type="Rhea" id="RHEA:13065"/>
        <dbReference type="ChEBI" id="CHEBI:15377"/>
        <dbReference type="ChEBI" id="CHEBI:15378"/>
        <dbReference type="ChEBI" id="CHEBI:30616"/>
        <dbReference type="ChEBI" id="CHEBI:43474"/>
        <dbReference type="ChEBI" id="CHEBI:456216"/>
        <dbReference type="EC" id="5.6.2.4"/>
    </reaction>
</comment>
<evidence type="ECO:0000256" key="6">
    <source>
        <dbReference type="ARBA" id="ARBA00022806"/>
    </source>
</evidence>
<dbReference type="Pfam" id="PF18074">
    <property type="entry name" value="PriA_C"/>
    <property type="match status" value="1"/>
</dbReference>
<keyword evidence="7 12" id="KW-0862">Zinc</keyword>
<feature type="binding site" evidence="12">
    <location>
        <position position="367"/>
    </location>
    <ligand>
        <name>Zn(2+)</name>
        <dbReference type="ChEBI" id="CHEBI:29105"/>
        <label>1</label>
    </ligand>
</feature>
<comment type="cofactor">
    <cofactor evidence="12">
        <name>Zn(2+)</name>
        <dbReference type="ChEBI" id="CHEBI:29105"/>
    </cofactor>
    <text evidence="12">Binds 2 zinc ions per subunit.</text>
</comment>
<name>A0A368BRA1_9GAMM</name>
<evidence type="ECO:0000256" key="7">
    <source>
        <dbReference type="ARBA" id="ARBA00022833"/>
    </source>
</evidence>
<dbReference type="HAMAP" id="MF_00983">
    <property type="entry name" value="PriA"/>
    <property type="match status" value="1"/>
</dbReference>
<dbReference type="InterPro" id="IPR027417">
    <property type="entry name" value="P-loop_NTPase"/>
</dbReference>
<evidence type="ECO:0000256" key="3">
    <source>
        <dbReference type="ARBA" id="ARBA00022723"/>
    </source>
</evidence>
<dbReference type="GO" id="GO:0043138">
    <property type="term" value="F:3'-5' DNA helicase activity"/>
    <property type="evidence" value="ECO:0007669"/>
    <property type="project" value="UniProtKB-EC"/>
</dbReference>
<feature type="binding site" evidence="12">
    <location>
        <position position="404"/>
    </location>
    <ligand>
        <name>Zn(2+)</name>
        <dbReference type="ChEBI" id="CHEBI:29105"/>
        <label>1</label>
    </ligand>
</feature>
<feature type="domain" description="Helicase ATP-binding" evidence="13">
    <location>
        <begin position="140"/>
        <end position="305"/>
    </location>
</feature>
<evidence type="ECO:0000256" key="12">
    <source>
        <dbReference type="HAMAP-Rule" id="MF_00983"/>
    </source>
</evidence>
<dbReference type="PANTHER" id="PTHR30580">
    <property type="entry name" value="PRIMOSOMAL PROTEIN N"/>
    <property type="match status" value="1"/>
</dbReference>
<dbReference type="PANTHER" id="PTHR30580:SF0">
    <property type="entry name" value="PRIMOSOMAL PROTEIN N"/>
    <property type="match status" value="1"/>
</dbReference>
<accession>A0A368BRA1</accession>
<dbReference type="EC" id="5.6.2.4" evidence="12"/>
<keyword evidence="4 12" id="KW-0547">Nucleotide-binding</keyword>
<dbReference type="SMART" id="SM00490">
    <property type="entry name" value="HELICc"/>
    <property type="match status" value="1"/>
</dbReference>
<dbReference type="InterPro" id="IPR011545">
    <property type="entry name" value="DEAD/DEAH_box_helicase_dom"/>
</dbReference>
<dbReference type="Proteomes" id="UP000252147">
    <property type="component" value="Unassembled WGS sequence"/>
</dbReference>
<keyword evidence="5 12" id="KW-0378">Hydrolase</keyword>
<comment type="subunit">
    <text evidence="12">Component of the replication restart primosome.</text>
</comment>
<dbReference type="GO" id="GO:0016887">
    <property type="term" value="F:ATP hydrolysis activity"/>
    <property type="evidence" value="ECO:0007669"/>
    <property type="project" value="RHEA"/>
</dbReference>
<gene>
    <name evidence="12 14" type="primary">priA</name>
    <name evidence="14" type="ORF">DBW97_01130</name>
</gene>
<comment type="caution">
    <text evidence="12">Lacks conserved residue(s) required for the propagation of feature annotation.</text>
</comment>
<sequence length="655" mass="75217">MKFVEVALPTPIRSTFTYKNPFSYSLVGKRVVVQFGRRTLMGLVLTESDENSSAFQLKEITEILDEQPLFSKQLLNSIKNLSDYYFHPIGEVVHAFIPNLLRKRHNTQFLKKYDDLHATHIMAEPKLVKLTNEQTQCLDSIKKLKNKEFLLFGVTSSGKTEVYKHYIKQMLQKNKSSLVMVPEIFLTPQVFGSFQKDFGEKVHVFHSGLSDLQRYKVWLRCQNGEALVVIGTRSSIFLPLKNFGAIIFDEEHDQSFKQNEGFRYDAKFLANELAPDGAKIIYSSATPSLNLLRKSAAQEIDNFHLEKRYGNFKQPKINIHAINKQQLSSGVSNLLIDEIKKTLEEGKQALILLNRRGYATVFFCDGCGWVAKSNCCDVELVYHSSDRRLKCHRCDSSWRLPPVCPECGHDHFEYKGVGTQQIEEMLQERFPEYQTIRIDRDSVSSKSKREISRETIIDDKPKIFVGTQLLAKGHDFTNLSTIIVLNLDFGFFGADLHIQEQTAQLLVQVAGRAGRRNNQSDVFLQTRLSDHPLLQKLKTGNYAQVAELMLKERKQLGLLPYINLIYLKAEDSNQDRLNEFLIGAKAHLSKDQIEVYGPFDSPIGKQAYKFRKFCIIQSENKERLLQEVKLFTEQIKEEKKNVANWVLDIDPINAS</sequence>
<comment type="catalytic activity">
    <reaction evidence="12">
        <text>Couples ATP hydrolysis with the unwinding of duplex DNA by translocating in the 3'-5' direction.</text>
        <dbReference type="EC" id="5.6.2.4"/>
    </reaction>
</comment>
<keyword evidence="3 12" id="KW-0479">Metal-binding</keyword>
<keyword evidence="10 12" id="KW-0413">Isomerase</keyword>
<dbReference type="InterPro" id="IPR041236">
    <property type="entry name" value="PriA_C"/>
</dbReference>
<evidence type="ECO:0000256" key="5">
    <source>
        <dbReference type="ARBA" id="ARBA00022801"/>
    </source>
</evidence>
<dbReference type="SUPFAM" id="SSF52540">
    <property type="entry name" value="P-loop containing nucleoside triphosphate hydrolases"/>
    <property type="match status" value="1"/>
</dbReference>
<keyword evidence="6 12" id="KW-0347">Helicase</keyword>
<dbReference type="GO" id="GO:0006269">
    <property type="term" value="P:DNA replication, synthesis of primer"/>
    <property type="evidence" value="ECO:0007669"/>
    <property type="project" value="UniProtKB-KW"/>
</dbReference>